<organism evidence="1 2">
    <name type="scientific">Trichobilharzia regenti</name>
    <name type="common">Nasal bird schistosome</name>
    <dbReference type="NCBI Taxonomy" id="157069"/>
    <lineage>
        <taxon>Eukaryota</taxon>
        <taxon>Metazoa</taxon>
        <taxon>Spiralia</taxon>
        <taxon>Lophotrochozoa</taxon>
        <taxon>Platyhelminthes</taxon>
        <taxon>Trematoda</taxon>
        <taxon>Digenea</taxon>
        <taxon>Strigeidida</taxon>
        <taxon>Schistosomatoidea</taxon>
        <taxon>Schistosomatidae</taxon>
        <taxon>Trichobilharzia</taxon>
    </lineage>
</organism>
<dbReference type="AlphaFoldDB" id="A0AA85JM42"/>
<dbReference type="Proteomes" id="UP000050795">
    <property type="component" value="Unassembled WGS sequence"/>
</dbReference>
<name>A0AA85JM42_TRIRE</name>
<evidence type="ECO:0000313" key="2">
    <source>
        <dbReference type="WBParaSite" id="TREG1_29610.1"/>
    </source>
</evidence>
<reference evidence="1" key="1">
    <citation type="submission" date="2022-06" db="EMBL/GenBank/DDBJ databases">
        <authorList>
            <person name="Berger JAMES D."/>
            <person name="Berger JAMES D."/>
        </authorList>
    </citation>
    <scope>NUCLEOTIDE SEQUENCE [LARGE SCALE GENOMIC DNA]</scope>
</reference>
<protein>
    <submittedName>
        <fullName evidence="2">Uncharacterized protein</fullName>
    </submittedName>
</protein>
<reference evidence="2" key="2">
    <citation type="submission" date="2023-11" db="UniProtKB">
        <authorList>
            <consortium name="WormBaseParasite"/>
        </authorList>
    </citation>
    <scope>IDENTIFICATION</scope>
</reference>
<keyword evidence="1" id="KW-1185">Reference proteome</keyword>
<evidence type="ECO:0000313" key="1">
    <source>
        <dbReference type="Proteomes" id="UP000050795"/>
    </source>
</evidence>
<proteinExistence type="predicted"/>
<accession>A0AA85JM42</accession>
<dbReference type="WBParaSite" id="TREG1_29610.1">
    <property type="protein sequence ID" value="TREG1_29610.1"/>
    <property type="gene ID" value="TREG1_29610"/>
</dbReference>
<sequence length="243" mass="27231">MSVGTGVTAPVQLCRRLFGEPVSRIRIQQTLETIIHKDLDRFQNKWNFKPSSILPEKKIRKPLAIHQLHNGNVQKQETNEFILEPLQSAPSFYTRSPRKLKAFRRLPVSNTQSEIGEYPYTVVLPNNFTNNDVLNDNQKPIPMCLDTTTAVSHPPPTSSSTPCKKNISSSLPLSSTSVVKSSVIPVTPIIIRSDNNNHGLLASSSNPPQHSVKLIKSDRLSLKKSGPKVTDYFAVKRRRQSMK</sequence>